<protein>
    <submittedName>
        <fullName evidence="2">Uncharacterized protein</fullName>
    </submittedName>
</protein>
<proteinExistence type="predicted"/>
<dbReference type="EMBL" id="KI911162">
    <property type="protein sequence ID" value="ETR98534.1"/>
    <property type="molecule type" value="Genomic_DNA"/>
</dbReference>
<name>A0A024RZH3_HYPJR</name>
<evidence type="ECO:0000313" key="2">
    <source>
        <dbReference type="EMBL" id="ETR98534.1"/>
    </source>
</evidence>
<feature type="region of interest" description="Disordered" evidence="1">
    <location>
        <begin position="277"/>
        <end position="300"/>
    </location>
</feature>
<sequence>MGRATMAKCFELSSLLVCRRAVDGRAEGHDVDDDSLLKRSDAVLEHVVCSFKTCTPAPRLWKERLGVVVQSDEVKTDFAVRFKRNETSRALPLGPAVVGFDCLLTGAAAAASSKQQQANHARCLTGRPFAQPWRASAQRTAQATKSRKEPIRKALSARKARKAPPQKASQRLSAEARLPVAEREIRHQSDTSPITPVSALVTRTARLSLSLSLSLATSLAFAGLTAAAALPNEAYGLGRTRLAPAAQASRAREPCSLSLSLHPVPTRAANVSVIPRHRPARKKRAREQTRPVTRQGGVPQLPDGLFALLPTSPPDQLGQGERNKENHAEKAIEKWNYRRRRKKLAGQRTARGSPRCSDMWVTHSSTEQKPCPFIAACDKGRLSRQHACNRQSCRNEG</sequence>
<reference evidence="3" key="1">
    <citation type="journal article" date="2013" name="Ind. Biotechnol.">
        <title>Comparative genomics analysis of Trichoderma reesei strains.</title>
        <authorList>
            <person name="Koike H."/>
            <person name="Aerts A."/>
            <person name="LaButti K."/>
            <person name="Grigoriev I.V."/>
            <person name="Baker S.E."/>
        </authorList>
    </citation>
    <scope>NUCLEOTIDE SEQUENCE [LARGE SCALE GENOMIC DNA]</scope>
    <source>
        <strain evidence="3">ATCC 56765 / BCRC 32924 / NRRL 11460 / Rut C-30</strain>
    </source>
</reference>
<dbReference type="AlphaFoldDB" id="A0A024RZH3"/>
<organism evidence="2 3">
    <name type="scientific">Hypocrea jecorina (strain ATCC 56765 / BCRC 32924 / NRRL 11460 / Rut C-30)</name>
    <name type="common">Trichoderma reesei</name>
    <dbReference type="NCBI Taxonomy" id="1344414"/>
    <lineage>
        <taxon>Eukaryota</taxon>
        <taxon>Fungi</taxon>
        <taxon>Dikarya</taxon>
        <taxon>Ascomycota</taxon>
        <taxon>Pezizomycotina</taxon>
        <taxon>Sordariomycetes</taxon>
        <taxon>Hypocreomycetidae</taxon>
        <taxon>Hypocreales</taxon>
        <taxon>Hypocreaceae</taxon>
        <taxon>Trichoderma</taxon>
    </lineage>
</organism>
<feature type="region of interest" description="Disordered" evidence="1">
    <location>
        <begin position="339"/>
        <end position="362"/>
    </location>
</feature>
<accession>A0A024RZH3</accession>
<feature type="region of interest" description="Disordered" evidence="1">
    <location>
        <begin position="133"/>
        <end position="177"/>
    </location>
</feature>
<dbReference type="KEGG" id="trr:M419DRAFT_38534"/>
<dbReference type="HOGENOM" id="CLU_694810_0_0_1"/>
<evidence type="ECO:0000256" key="1">
    <source>
        <dbReference type="SAM" id="MobiDB-lite"/>
    </source>
</evidence>
<evidence type="ECO:0000313" key="3">
    <source>
        <dbReference type="Proteomes" id="UP000024376"/>
    </source>
</evidence>
<feature type="compositionally biased region" description="Basic residues" evidence="1">
    <location>
        <begin position="155"/>
        <end position="164"/>
    </location>
</feature>
<dbReference type="Proteomes" id="UP000024376">
    <property type="component" value="Unassembled WGS sequence"/>
</dbReference>
<gene>
    <name evidence="2" type="ORF">M419DRAFT_38534</name>
</gene>